<evidence type="ECO:0000256" key="2">
    <source>
        <dbReference type="ARBA" id="ARBA00022741"/>
    </source>
</evidence>
<evidence type="ECO:0000256" key="3">
    <source>
        <dbReference type="ARBA" id="ARBA00022840"/>
    </source>
</evidence>
<dbReference type="AlphaFoldDB" id="A0A830H5J9"/>
<evidence type="ECO:0000256" key="1">
    <source>
        <dbReference type="ARBA" id="ARBA00022448"/>
    </source>
</evidence>
<name>A0A830H5J9_9CREN</name>
<dbReference type="InterPro" id="IPR017871">
    <property type="entry name" value="ABC_transporter-like_CS"/>
</dbReference>
<dbReference type="InterPro" id="IPR003593">
    <property type="entry name" value="AAA+_ATPase"/>
</dbReference>
<feature type="domain" description="ABC transporter" evidence="4">
    <location>
        <begin position="1"/>
        <end position="217"/>
    </location>
</feature>
<protein>
    <submittedName>
        <fullName evidence="5">Nitrate/sulfonate/bicarbonate ABC transporter ATP-binding protein</fullName>
    </submittedName>
</protein>
<keyword evidence="2" id="KW-0547">Nucleotide-binding</keyword>
<dbReference type="GO" id="GO:0005524">
    <property type="term" value="F:ATP binding"/>
    <property type="evidence" value="ECO:0007669"/>
    <property type="project" value="UniProtKB-KW"/>
</dbReference>
<dbReference type="OrthoDB" id="10909at2157"/>
<dbReference type="Proteomes" id="UP000616143">
    <property type="component" value="Unassembled WGS sequence"/>
</dbReference>
<evidence type="ECO:0000313" key="5">
    <source>
        <dbReference type="EMBL" id="GGU03711.1"/>
    </source>
</evidence>
<reference evidence="5" key="2">
    <citation type="submission" date="2020-09" db="EMBL/GenBank/DDBJ databases">
        <authorList>
            <person name="Sun Q."/>
            <person name="Ohkuma M."/>
        </authorList>
    </citation>
    <scope>NUCLEOTIDE SEQUENCE</scope>
    <source>
        <strain evidence="5">JCM 31740</strain>
    </source>
</reference>
<proteinExistence type="predicted"/>
<comment type="caution">
    <text evidence="5">The sequence shown here is derived from an EMBL/GenBank/DDBJ whole genome shotgun (WGS) entry which is preliminary data.</text>
</comment>
<accession>A0A830H5J9</accession>
<keyword evidence="3 5" id="KW-0067">ATP-binding</keyword>
<dbReference type="InterPro" id="IPR050166">
    <property type="entry name" value="ABC_transporter_ATP-bind"/>
</dbReference>
<keyword evidence="1" id="KW-0813">Transport</keyword>
<organism evidence="5 6">
    <name type="scientific">Sulfodiicoccus acidiphilus</name>
    <dbReference type="NCBI Taxonomy" id="1670455"/>
    <lineage>
        <taxon>Archaea</taxon>
        <taxon>Thermoproteota</taxon>
        <taxon>Thermoprotei</taxon>
        <taxon>Sulfolobales</taxon>
        <taxon>Sulfolobaceae</taxon>
        <taxon>Sulfodiicoccus</taxon>
    </lineage>
</organism>
<evidence type="ECO:0000313" key="6">
    <source>
        <dbReference type="Proteomes" id="UP000616143"/>
    </source>
</evidence>
<dbReference type="InterPro" id="IPR027417">
    <property type="entry name" value="P-loop_NTPase"/>
</dbReference>
<dbReference type="CDD" id="cd03293">
    <property type="entry name" value="ABC_NrtD_SsuB_transporters"/>
    <property type="match status" value="1"/>
</dbReference>
<dbReference type="PANTHER" id="PTHR42788:SF13">
    <property type="entry name" value="ALIPHATIC SULFONATES IMPORT ATP-BINDING PROTEIN SSUB"/>
    <property type="match status" value="1"/>
</dbReference>
<dbReference type="SMART" id="SM00382">
    <property type="entry name" value="AAA"/>
    <property type="match status" value="1"/>
</dbReference>
<dbReference type="PANTHER" id="PTHR42788">
    <property type="entry name" value="TAURINE IMPORT ATP-BINDING PROTEIN-RELATED"/>
    <property type="match status" value="1"/>
</dbReference>
<sequence>MFKDIDIEVPEDALVAIVGPSGIGKSTLLRILGGFLRPDEGEVTLMGNPVTEPTPEIALVHQSIVTFPWMTALENVMLGLKAKKVPKREAEKVARRMLELVGLQGFENFYPKEMSGGMRQRVAIARALAADPLVLLMDEPFSHLDELTAEGLRQDIYQMLFSSDTTLKAAVLVSHNLNEVLELADIVYVLNGLPASVVGKVNVDITRPRSPKDPKFEEYLDSLYKLLTPVKVKRI</sequence>
<dbReference type="Pfam" id="PF00005">
    <property type="entry name" value="ABC_tran"/>
    <property type="match status" value="1"/>
</dbReference>
<gene>
    <name evidence="5" type="ORF">GCM10007116_20720</name>
</gene>
<reference evidence="5" key="1">
    <citation type="journal article" date="2014" name="Int. J. Syst. Evol. Microbiol.">
        <title>Complete genome sequence of Corynebacterium casei LMG S-19264T (=DSM 44701T), isolated from a smear-ripened cheese.</title>
        <authorList>
            <consortium name="US DOE Joint Genome Institute (JGI-PGF)"/>
            <person name="Walter F."/>
            <person name="Albersmeier A."/>
            <person name="Kalinowski J."/>
            <person name="Ruckert C."/>
        </authorList>
    </citation>
    <scope>NUCLEOTIDE SEQUENCE</scope>
    <source>
        <strain evidence="5">JCM 31740</strain>
    </source>
</reference>
<dbReference type="PROSITE" id="PS00211">
    <property type="entry name" value="ABC_TRANSPORTER_1"/>
    <property type="match status" value="1"/>
</dbReference>
<dbReference type="SUPFAM" id="SSF52540">
    <property type="entry name" value="P-loop containing nucleoside triphosphate hydrolases"/>
    <property type="match status" value="1"/>
</dbReference>
<dbReference type="RefSeq" id="WP_188848645.1">
    <property type="nucleotide sequence ID" value="NZ_BMQS01000026.1"/>
</dbReference>
<dbReference type="EMBL" id="BMQS01000026">
    <property type="protein sequence ID" value="GGU03711.1"/>
    <property type="molecule type" value="Genomic_DNA"/>
</dbReference>
<dbReference type="GO" id="GO:0016887">
    <property type="term" value="F:ATP hydrolysis activity"/>
    <property type="evidence" value="ECO:0007669"/>
    <property type="project" value="InterPro"/>
</dbReference>
<dbReference type="PROSITE" id="PS50893">
    <property type="entry name" value="ABC_TRANSPORTER_2"/>
    <property type="match status" value="1"/>
</dbReference>
<dbReference type="Gene3D" id="3.40.50.300">
    <property type="entry name" value="P-loop containing nucleotide triphosphate hydrolases"/>
    <property type="match status" value="1"/>
</dbReference>
<dbReference type="InterPro" id="IPR003439">
    <property type="entry name" value="ABC_transporter-like_ATP-bd"/>
</dbReference>
<evidence type="ECO:0000259" key="4">
    <source>
        <dbReference type="PROSITE" id="PS50893"/>
    </source>
</evidence>